<keyword evidence="3" id="KW-1185">Reference proteome</keyword>
<dbReference type="Proteomes" id="UP001341840">
    <property type="component" value="Unassembled WGS sequence"/>
</dbReference>
<organism evidence="2 3">
    <name type="scientific">Stylosanthes scabra</name>
    <dbReference type="NCBI Taxonomy" id="79078"/>
    <lineage>
        <taxon>Eukaryota</taxon>
        <taxon>Viridiplantae</taxon>
        <taxon>Streptophyta</taxon>
        <taxon>Embryophyta</taxon>
        <taxon>Tracheophyta</taxon>
        <taxon>Spermatophyta</taxon>
        <taxon>Magnoliopsida</taxon>
        <taxon>eudicotyledons</taxon>
        <taxon>Gunneridae</taxon>
        <taxon>Pentapetalae</taxon>
        <taxon>rosids</taxon>
        <taxon>fabids</taxon>
        <taxon>Fabales</taxon>
        <taxon>Fabaceae</taxon>
        <taxon>Papilionoideae</taxon>
        <taxon>50 kb inversion clade</taxon>
        <taxon>dalbergioids sensu lato</taxon>
        <taxon>Dalbergieae</taxon>
        <taxon>Pterocarpus clade</taxon>
        <taxon>Stylosanthes</taxon>
    </lineage>
</organism>
<evidence type="ECO:0000256" key="1">
    <source>
        <dbReference type="SAM" id="MobiDB-lite"/>
    </source>
</evidence>
<name>A0ABU6ZSY8_9FABA</name>
<accession>A0ABU6ZSY8</accession>
<evidence type="ECO:0000313" key="2">
    <source>
        <dbReference type="EMBL" id="MED6225118.1"/>
    </source>
</evidence>
<comment type="caution">
    <text evidence="2">The sequence shown here is derived from an EMBL/GenBank/DDBJ whole genome shotgun (WGS) entry which is preliminary data.</text>
</comment>
<dbReference type="EMBL" id="JASCZI010273623">
    <property type="protein sequence ID" value="MED6225118.1"/>
    <property type="molecule type" value="Genomic_DNA"/>
</dbReference>
<sequence length="135" mass="15294">MLKQNKGLQHPRLGAHDKAWAWPSSNPRKQHQTEPRLGSQHQCLGDQEDIIDSEISSKKKCKRKLGKQENRGIEKTELQEKNRALTLMRHYPCLGMAEQASTLSPIQHSTPRPDARHLGVDRAARELALHQGLNA</sequence>
<reference evidence="2 3" key="1">
    <citation type="journal article" date="2023" name="Plants (Basel)">
        <title>Bridging the Gap: Combining Genomics and Transcriptomics Approaches to Understand Stylosanthes scabra, an Orphan Legume from the Brazilian Caatinga.</title>
        <authorList>
            <person name="Ferreira-Neto J.R.C."/>
            <person name="da Silva M.D."/>
            <person name="Binneck E."/>
            <person name="de Melo N.F."/>
            <person name="da Silva R.H."/>
            <person name="de Melo A.L.T.M."/>
            <person name="Pandolfi V."/>
            <person name="Bustamante F.O."/>
            <person name="Brasileiro-Vidal A.C."/>
            <person name="Benko-Iseppon A.M."/>
        </authorList>
    </citation>
    <scope>NUCLEOTIDE SEQUENCE [LARGE SCALE GENOMIC DNA]</scope>
    <source>
        <tissue evidence="2">Leaves</tissue>
    </source>
</reference>
<proteinExistence type="predicted"/>
<protein>
    <submittedName>
        <fullName evidence="2">Uncharacterized protein</fullName>
    </submittedName>
</protein>
<evidence type="ECO:0000313" key="3">
    <source>
        <dbReference type="Proteomes" id="UP001341840"/>
    </source>
</evidence>
<feature type="region of interest" description="Disordered" evidence="1">
    <location>
        <begin position="1"/>
        <end position="45"/>
    </location>
</feature>
<gene>
    <name evidence="2" type="ORF">PIB30_090639</name>
</gene>